<reference evidence="5" key="1">
    <citation type="journal article" date="2014" name="Int. J. Syst. Evol. Microbiol.">
        <title>Complete genome sequence of Corynebacterium casei LMG S-19264T (=DSM 44701T), isolated from a smear-ripened cheese.</title>
        <authorList>
            <consortium name="US DOE Joint Genome Institute (JGI-PGF)"/>
            <person name="Walter F."/>
            <person name="Albersmeier A."/>
            <person name="Kalinowski J."/>
            <person name="Ruckert C."/>
        </authorList>
    </citation>
    <scope>NUCLEOTIDE SEQUENCE</scope>
    <source>
        <strain evidence="5">CGMCC 1.14988</strain>
    </source>
</reference>
<evidence type="ECO:0000256" key="2">
    <source>
        <dbReference type="ARBA" id="ARBA00022679"/>
    </source>
</evidence>
<feature type="domain" description="Glycosyltransferase subfamily 4-like N-terminal" evidence="4">
    <location>
        <begin position="13"/>
        <end position="200"/>
    </location>
</feature>
<accession>A0A8J3AEW0</accession>
<evidence type="ECO:0000256" key="1">
    <source>
        <dbReference type="ARBA" id="ARBA00022676"/>
    </source>
</evidence>
<dbReference type="Pfam" id="PF00534">
    <property type="entry name" value="Glycos_transf_1"/>
    <property type="match status" value="1"/>
</dbReference>
<evidence type="ECO:0000313" key="5">
    <source>
        <dbReference type="EMBL" id="GGI06065.1"/>
    </source>
</evidence>
<evidence type="ECO:0000313" key="6">
    <source>
        <dbReference type="Proteomes" id="UP000650511"/>
    </source>
</evidence>
<sequence>MRILLVNDGASPVGGAELQMLRLRELLREAGHEVRLFASSASDLGGASQADTTTFGTTRPKLRVLNQTANPVAAAALRRELDRFAPDVVHLRMFLTQLSPLILPVLRDTPTLWQIVYYKAICPRGTKLLPDGSRCTVPAGTVCLRNRCVTPQSWALDLSQQRLWRALAGAVDVAVTLSETMRRRLAENGVRGVGVLGNGVRERAPRPPLTSPPTVVFAGRLVPEKGADLLVRAVAEVRGVVGGVRLVIAGDGPQRAELEALVDELDLRDVVQLLGHRPRAEVEDAFDPAWVQVIPGRWEEPLGNVALEAMMRGTAAVVSGHGGPAEVVEDGRTGRHVVPGSVGSLTSALAELLVDRDRCEALGTAARATALARHAEPVVLRRLLALYDEARTRATT</sequence>
<evidence type="ECO:0000259" key="3">
    <source>
        <dbReference type="Pfam" id="PF00534"/>
    </source>
</evidence>
<dbReference type="OrthoDB" id="8878585at2"/>
<dbReference type="AlphaFoldDB" id="A0A8J3AEW0"/>
<dbReference type="Pfam" id="PF13439">
    <property type="entry name" value="Glyco_transf_4"/>
    <property type="match status" value="1"/>
</dbReference>
<dbReference type="Gene3D" id="3.40.50.2000">
    <property type="entry name" value="Glycogen Phosphorylase B"/>
    <property type="match status" value="2"/>
</dbReference>
<dbReference type="InterPro" id="IPR028098">
    <property type="entry name" value="Glyco_trans_4-like_N"/>
</dbReference>
<keyword evidence="2 5" id="KW-0808">Transferase</keyword>
<dbReference type="PANTHER" id="PTHR45947:SF3">
    <property type="entry name" value="SULFOQUINOVOSYL TRANSFERASE SQD2"/>
    <property type="match status" value="1"/>
</dbReference>
<keyword evidence="6" id="KW-1185">Reference proteome</keyword>
<dbReference type="EMBL" id="BMHA01000005">
    <property type="protein sequence ID" value="GGI06065.1"/>
    <property type="molecule type" value="Genomic_DNA"/>
</dbReference>
<dbReference type="SUPFAM" id="SSF53756">
    <property type="entry name" value="UDP-Glycosyltransferase/glycogen phosphorylase"/>
    <property type="match status" value="1"/>
</dbReference>
<comment type="caution">
    <text evidence="5">The sequence shown here is derived from an EMBL/GenBank/DDBJ whole genome shotgun (WGS) entry which is preliminary data.</text>
</comment>
<organism evidence="5 6">
    <name type="scientific">Egicoccus halophilus</name>
    <dbReference type="NCBI Taxonomy" id="1670830"/>
    <lineage>
        <taxon>Bacteria</taxon>
        <taxon>Bacillati</taxon>
        <taxon>Actinomycetota</taxon>
        <taxon>Nitriliruptoria</taxon>
        <taxon>Egicoccales</taxon>
        <taxon>Egicoccaceae</taxon>
        <taxon>Egicoccus</taxon>
    </lineage>
</organism>
<proteinExistence type="predicted"/>
<dbReference type="GO" id="GO:1901137">
    <property type="term" value="P:carbohydrate derivative biosynthetic process"/>
    <property type="evidence" value="ECO:0007669"/>
    <property type="project" value="UniProtKB-ARBA"/>
</dbReference>
<dbReference type="InterPro" id="IPR050194">
    <property type="entry name" value="Glycosyltransferase_grp1"/>
</dbReference>
<dbReference type="CDD" id="cd03801">
    <property type="entry name" value="GT4_PimA-like"/>
    <property type="match status" value="1"/>
</dbReference>
<reference evidence="5" key="2">
    <citation type="submission" date="2020-09" db="EMBL/GenBank/DDBJ databases">
        <authorList>
            <person name="Sun Q."/>
            <person name="Zhou Y."/>
        </authorList>
    </citation>
    <scope>NUCLEOTIDE SEQUENCE</scope>
    <source>
        <strain evidence="5">CGMCC 1.14988</strain>
    </source>
</reference>
<feature type="domain" description="Glycosyl transferase family 1" evidence="3">
    <location>
        <begin position="210"/>
        <end position="368"/>
    </location>
</feature>
<dbReference type="RefSeq" id="WP_130648667.1">
    <property type="nucleotide sequence ID" value="NZ_BMHA01000005.1"/>
</dbReference>
<protein>
    <submittedName>
        <fullName evidence="5">Glycosyl transferase</fullName>
    </submittedName>
</protein>
<name>A0A8J3AEW0_9ACTN</name>
<keyword evidence="1" id="KW-0328">Glycosyltransferase</keyword>
<dbReference type="Proteomes" id="UP000650511">
    <property type="component" value="Unassembled WGS sequence"/>
</dbReference>
<evidence type="ECO:0000259" key="4">
    <source>
        <dbReference type="Pfam" id="PF13439"/>
    </source>
</evidence>
<dbReference type="GO" id="GO:0016758">
    <property type="term" value="F:hexosyltransferase activity"/>
    <property type="evidence" value="ECO:0007669"/>
    <property type="project" value="TreeGrafter"/>
</dbReference>
<dbReference type="InterPro" id="IPR001296">
    <property type="entry name" value="Glyco_trans_1"/>
</dbReference>
<gene>
    <name evidence="5" type="ORF">GCM10011354_17240</name>
</gene>
<dbReference type="PANTHER" id="PTHR45947">
    <property type="entry name" value="SULFOQUINOVOSYL TRANSFERASE SQD2"/>
    <property type="match status" value="1"/>
</dbReference>